<dbReference type="AlphaFoldDB" id="A0A8J6THM8"/>
<dbReference type="EC" id="5.4.4.2" evidence="3"/>
<comment type="similarity">
    <text evidence="2">Belongs to the isochorismate synthase family.</text>
</comment>
<name>A0A8J6THM8_9CHLR</name>
<accession>A0A8J6THM8</accession>
<dbReference type="PANTHER" id="PTHR42839:SF2">
    <property type="entry name" value="ISOCHORISMATE SYNTHASE ENTC"/>
    <property type="match status" value="1"/>
</dbReference>
<comment type="catalytic activity">
    <reaction evidence="1">
        <text>chorismate = isochorismate</text>
        <dbReference type="Rhea" id="RHEA:18985"/>
        <dbReference type="ChEBI" id="CHEBI:29748"/>
        <dbReference type="ChEBI" id="CHEBI:29780"/>
        <dbReference type="EC" id="5.4.4.2"/>
    </reaction>
</comment>
<gene>
    <name evidence="7" type="ORF">H8E29_06010</name>
</gene>
<dbReference type="EMBL" id="JACNJN010000080">
    <property type="protein sequence ID" value="MBC8334800.1"/>
    <property type="molecule type" value="Genomic_DNA"/>
</dbReference>
<evidence type="ECO:0000259" key="6">
    <source>
        <dbReference type="Pfam" id="PF00425"/>
    </source>
</evidence>
<dbReference type="SUPFAM" id="SSF56322">
    <property type="entry name" value="ADC synthase"/>
    <property type="match status" value="1"/>
</dbReference>
<evidence type="ECO:0000256" key="3">
    <source>
        <dbReference type="ARBA" id="ARBA00012824"/>
    </source>
</evidence>
<reference evidence="7 8" key="1">
    <citation type="submission" date="2020-08" db="EMBL/GenBank/DDBJ databases">
        <title>Bridging the membrane lipid divide: bacteria of the FCB group superphylum have the potential to synthesize archaeal ether lipids.</title>
        <authorList>
            <person name="Villanueva L."/>
            <person name="Von Meijenfeldt F.A.B."/>
            <person name="Westbye A.B."/>
            <person name="Yadav S."/>
            <person name="Hopmans E.C."/>
            <person name="Dutilh B.E."/>
            <person name="Sinninghe Damste J.S."/>
        </authorList>
    </citation>
    <scope>NUCLEOTIDE SEQUENCE [LARGE SCALE GENOMIC DNA]</scope>
    <source>
        <strain evidence="7">NIOZ-UU36</strain>
    </source>
</reference>
<evidence type="ECO:0000313" key="8">
    <source>
        <dbReference type="Proteomes" id="UP000614469"/>
    </source>
</evidence>
<dbReference type="Pfam" id="PF00425">
    <property type="entry name" value="Chorismate_bind"/>
    <property type="match status" value="1"/>
</dbReference>
<organism evidence="7 8">
    <name type="scientific">Candidatus Desulfolinea nitratireducens</name>
    <dbReference type="NCBI Taxonomy" id="2841698"/>
    <lineage>
        <taxon>Bacteria</taxon>
        <taxon>Bacillati</taxon>
        <taxon>Chloroflexota</taxon>
        <taxon>Anaerolineae</taxon>
        <taxon>Anaerolineales</taxon>
        <taxon>Anaerolineales incertae sedis</taxon>
        <taxon>Candidatus Desulfolinea</taxon>
    </lineage>
</organism>
<sequence>MVLERERLRISTNDWKVSDPLALLDSLHGQPRWAWMDKEQTLVAWGKVATFPINELEAQLEQLKDHLPEADIPLFGSLPFDQTSTPDDIWSDFATLGFILPRFIYRHSGSQGQLTEVHSDQELPEIFRPPHLNWHPDAIPSAQVTPKLSFSEWEAMIWEAQRQIENGHIQKVVFARALDVTFARTPPLVTVFSRLANRYPNTYRFYFEPVPGHVFLGATPELLVRTRGCALETVAMAGSIRRGQTPHEEDELGAALLANQKDRLEQAIVVERICNELSPLCDSFQYPKEPVLRRLPNIQHLETPIRGRLKRPGLLGPAQALHPTPALAGHPRQAALEMIRQSEPLPRGAYGAPVGWITPQGDGELTVAIRSAIFRGSAGRLYAGAGILAESQPEKEWQETELKFRPMMEALGLIEEETA</sequence>
<dbReference type="InterPro" id="IPR015890">
    <property type="entry name" value="Chorismate_C"/>
</dbReference>
<comment type="caution">
    <text evidence="7">The sequence shown here is derived from an EMBL/GenBank/DDBJ whole genome shotgun (WGS) entry which is preliminary data.</text>
</comment>
<feature type="domain" description="Chorismate-utilising enzyme C-terminal" evidence="6">
    <location>
        <begin position="151"/>
        <end position="403"/>
    </location>
</feature>
<protein>
    <recommendedName>
        <fullName evidence="3">isochorismate synthase</fullName>
        <ecNumber evidence="3">5.4.4.2</ecNumber>
    </recommendedName>
    <alternativeName>
        <fullName evidence="5">Isochorismate mutase</fullName>
    </alternativeName>
</protein>
<dbReference type="GO" id="GO:0008909">
    <property type="term" value="F:isochorismate synthase activity"/>
    <property type="evidence" value="ECO:0007669"/>
    <property type="project" value="UniProtKB-EC"/>
</dbReference>
<dbReference type="NCBIfam" id="TIGR00543">
    <property type="entry name" value="isochor_syn"/>
    <property type="match status" value="1"/>
</dbReference>
<dbReference type="Gene3D" id="3.60.120.10">
    <property type="entry name" value="Anthranilate synthase"/>
    <property type="match status" value="1"/>
</dbReference>
<dbReference type="InterPro" id="IPR005801">
    <property type="entry name" value="ADC_synthase"/>
</dbReference>
<dbReference type="PANTHER" id="PTHR42839">
    <property type="entry name" value="ISOCHORISMATE SYNTHASE ENTC"/>
    <property type="match status" value="1"/>
</dbReference>
<keyword evidence="4 7" id="KW-0413">Isomerase</keyword>
<evidence type="ECO:0000256" key="4">
    <source>
        <dbReference type="ARBA" id="ARBA00023235"/>
    </source>
</evidence>
<dbReference type="Proteomes" id="UP000614469">
    <property type="component" value="Unassembled WGS sequence"/>
</dbReference>
<evidence type="ECO:0000256" key="5">
    <source>
        <dbReference type="ARBA" id="ARBA00041564"/>
    </source>
</evidence>
<proteinExistence type="inferred from homology"/>
<dbReference type="InterPro" id="IPR004561">
    <property type="entry name" value="IsoChor_synthase"/>
</dbReference>
<evidence type="ECO:0000256" key="2">
    <source>
        <dbReference type="ARBA" id="ARBA00005297"/>
    </source>
</evidence>
<evidence type="ECO:0000256" key="1">
    <source>
        <dbReference type="ARBA" id="ARBA00000799"/>
    </source>
</evidence>
<evidence type="ECO:0000313" key="7">
    <source>
        <dbReference type="EMBL" id="MBC8334800.1"/>
    </source>
</evidence>